<accession>A0A1H4PUI1</accession>
<keyword evidence="3" id="KW-1185">Reference proteome</keyword>
<proteinExistence type="predicted"/>
<dbReference type="OrthoDB" id="3212826at2"/>
<dbReference type="Pfam" id="PF18029">
    <property type="entry name" value="Glyoxalase_6"/>
    <property type="match status" value="2"/>
</dbReference>
<dbReference type="STRING" id="402596.SAMN04489844_1698"/>
<dbReference type="RefSeq" id="WP_090968715.1">
    <property type="nucleotide sequence ID" value="NZ_FNRT01000002.1"/>
</dbReference>
<gene>
    <name evidence="2" type="ORF">SAMN04489844_1698</name>
</gene>
<dbReference type="PANTHER" id="PTHR35908:SF1">
    <property type="entry name" value="CONSERVED PROTEIN"/>
    <property type="match status" value="1"/>
</dbReference>
<dbReference type="EMBL" id="FNRT01000002">
    <property type="protein sequence ID" value="SEC11029.1"/>
    <property type="molecule type" value="Genomic_DNA"/>
</dbReference>
<dbReference type="InterPro" id="IPR041581">
    <property type="entry name" value="Glyoxalase_6"/>
</dbReference>
<reference evidence="3" key="1">
    <citation type="submission" date="2016-10" db="EMBL/GenBank/DDBJ databases">
        <authorList>
            <person name="Varghese N."/>
            <person name="Submissions S."/>
        </authorList>
    </citation>
    <scope>NUCLEOTIDE SEQUENCE [LARGE SCALE GENOMIC DNA]</scope>
    <source>
        <strain evidence="3">DSM 22017</strain>
    </source>
</reference>
<dbReference type="InterPro" id="IPR029068">
    <property type="entry name" value="Glyas_Bleomycin-R_OHBP_Dase"/>
</dbReference>
<protein>
    <recommendedName>
        <fullName evidence="1">Glyoxalase-like domain-containing protein</fullName>
    </recommendedName>
</protein>
<evidence type="ECO:0000313" key="3">
    <source>
        <dbReference type="Proteomes" id="UP000198742"/>
    </source>
</evidence>
<feature type="domain" description="Glyoxalase-like" evidence="1">
    <location>
        <begin position="123"/>
        <end position="220"/>
    </location>
</feature>
<evidence type="ECO:0000259" key="1">
    <source>
        <dbReference type="Pfam" id="PF18029"/>
    </source>
</evidence>
<dbReference type="CDD" id="cd06587">
    <property type="entry name" value="VOC"/>
    <property type="match status" value="1"/>
</dbReference>
<dbReference type="SUPFAM" id="SSF54593">
    <property type="entry name" value="Glyoxalase/Bleomycin resistance protein/Dihydroxybiphenyl dioxygenase"/>
    <property type="match status" value="2"/>
</dbReference>
<feature type="domain" description="Glyoxalase-like" evidence="1">
    <location>
        <begin position="9"/>
        <end position="107"/>
    </location>
</feature>
<dbReference type="PANTHER" id="PTHR35908">
    <property type="entry name" value="HYPOTHETICAL FUSION PROTEIN"/>
    <property type="match status" value="1"/>
</dbReference>
<sequence>MSPVTWQDLCLDALDVPVMSQFWSRVIGLRIGDPEPPASLRGPSERHTVWVNPVDRPRRAKNRTHLDIDCASVSELVALGATVTAPASETGLGWTRMADPEGNDFCAFVRDPADLAAYRLHGIGVDCKDAEALASWWGELFGADPSQDLEDCWTLTGIAVDERMTLDFNNVPEPRTEPNRVHWDVKGDVDELLARGATHLWDQPRWTVLADPEGNEFCVFPRSGQ</sequence>
<organism evidence="2 3">
    <name type="scientific">Nocardioides exalbidus</name>
    <dbReference type="NCBI Taxonomy" id="402596"/>
    <lineage>
        <taxon>Bacteria</taxon>
        <taxon>Bacillati</taxon>
        <taxon>Actinomycetota</taxon>
        <taxon>Actinomycetes</taxon>
        <taxon>Propionibacteriales</taxon>
        <taxon>Nocardioidaceae</taxon>
        <taxon>Nocardioides</taxon>
    </lineage>
</organism>
<name>A0A1H4PUI1_9ACTN</name>
<evidence type="ECO:0000313" key="2">
    <source>
        <dbReference type="EMBL" id="SEC11029.1"/>
    </source>
</evidence>
<dbReference type="AlphaFoldDB" id="A0A1H4PUI1"/>
<dbReference type="Proteomes" id="UP000198742">
    <property type="component" value="Unassembled WGS sequence"/>
</dbReference>
<dbReference type="Gene3D" id="3.10.180.10">
    <property type="entry name" value="2,3-Dihydroxybiphenyl 1,2-Dioxygenase, domain 1"/>
    <property type="match status" value="2"/>
</dbReference>